<protein>
    <submittedName>
        <fullName evidence="8">Putative O-glycosylation ligase, exosortase A system-associated</fullName>
    </submittedName>
</protein>
<feature type="transmembrane region" description="Helical" evidence="5">
    <location>
        <begin position="391"/>
        <end position="413"/>
    </location>
</feature>
<feature type="transmembrane region" description="Helical" evidence="5">
    <location>
        <begin position="76"/>
        <end position="102"/>
    </location>
</feature>
<keyword evidence="2 5" id="KW-0812">Transmembrane</keyword>
<evidence type="ECO:0000256" key="3">
    <source>
        <dbReference type="ARBA" id="ARBA00022989"/>
    </source>
</evidence>
<dbReference type="InterPro" id="IPR007016">
    <property type="entry name" value="O-antigen_ligase-rel_domated"/>
</dbReference>
<feature type="transmembrane region" description="Helical" evidence="5">
    <location>
        <begin position="47"/>
        <end position="64"/>
    </location>
</feature>
<evidence type="ECO:0000259" key="6">
    <source>
        <dbReference type="Pfam" id="PF04932"/>
    </source>
</evidence>
<keyword evidence="4 5" id="KW-0472">Membrane</keyword>
<dbReference type="GO" id="GO:0016874">
    <property type="term" value="F:ligase activity"/>
    <property type="evidence" value="ECO:0007669"/>
    <property type="project" value="UniProtKB-KW"/>
</dbReference>
<evidence type="ECO:0000259" key="7">
    <source>
        <dbReference type="Pfam" id="PF19358"/>
    </source>
</evidence>
<feature type="transmembrane region" description="Helical" evidence="5">
    <location>
        <begin position="200"/>
        <end position="232"/>
    </location>
</feature>
<dbReference type="KEGG" id="lsd:EMK97_11750"/>
<name>A0A4P6P7W1_9GAMM</name>
<organism evidence="8 9">
    <name type="scientific">Litorilituus sediminis</name>
    <dbReference type="NCBI Taxonomy" id="718192"/>
    <lineage>
        <taxon>Bacteria</taxon>
        <taxon>Pseudomonadati</taxon>
        <taxon>Pseudomonadota</taxon>
        <taxon>Gammaproteobacteria</taxon>
        <taxon>Alteromonadales</taxon>
        <taxon>Colwelliaceae</taxon>
        <taxon>Litorilituus</taxon>
    </lineage>
</organism>
<evidence type="ECO:0000256" key="5">
    <source>
        <dbReference type="SAM" id="Phobius"/>
    </source>
</evidence>
<reference evidence="8 9" key="1">
    <citation type="submission" date="2018-12" db="EMBL/GenBank/DDBJ databases">
        <title>Complete genome of Litorilituus sediminis.</title>
        <authorList>
            <person name="Liu A."/>
            <person name="Rong J."/>
        </authorList>
    </citation>
    <scope>NUCLEOTIDE SEQUENCE [LARGE SCALE GENOMIC DNA]</scope>
    <source>
        <strain evidence="8 9">JCM 17549</strain>
    </source>
</reference>
<dbReference type="OrthoDB" id="9772644at2"/>
<keyword evidence="9" id="KW-1185">Reference proteome</keyword>
<keyword evidence="3 5" id="KW-1133">Transmembrane helix</keyword>
<keyword evidence="8" id="KW-0436">Ligase</keyword>
<dbReference type="InterPro" id="IPR045979">
    <property type="entry name" value="DUF5935"/>
</dbReference>
<evidence type="ECO:0000256" key="2">
    <source>
        <dbReference type="ARBA" id="ARBA00022692"/>
    </source>
</evidence>
<dbReference type="NCBIfam" id="TIGR03097">
    <property type="entry name" value="PEP_O_lig_1"/>
    <property type="match status" value="1"/>
</dbReference>
<dbReference type="PANTHER" id="PTHR37422:SF13">
    <property type="entry name" value="LIPOPOLYSACCHARIDE BIOSYNTHESIS PROTEIN PA4999-RELATED"/>
    <property type="match status" value="1"/>
</dbReference>
<accession>A0A4P6P7W1</accession>
<sequence>MRDIAVTLLFFFLIYYTLRKPFIGVAAWAWITLAFPAGWAWGFSTNFRMNFSIAILTFVGYVFMKNKPKFRLDTTSFLLVILWLCALISTMTSQSLLIDFAWGKFSDFSKVLLFYLAIILIVSKKVHIDTIIWSVVLSVSSFAAMEAVKFLLSFGGHRVAGFQGHIIGDRNDLAVAINMSIPLILYLVGQTKHKMLRSGLMALAALNVLAIIGSYSRGGFVGLVILAGYFFLKSNRKFVWSIAILITLGIASAFVPSQWAERMNTVSTASTQDNSFIGRIWAWKISVKIANDNFFGNSFLATQDPIAWHQYREEIDNFGPIATPPIPEEQFAKAAHSIYFQVLGDIGYIGLVLYLWVLYLFYRRLNRLVKKAKQLNIEWCEHLARMMSISLVGFAITGANVSLAYFDLIYVLIAMSFVLERRILVEPVSSNRETSRHNFIRKRAMQG</sequence>
<dbReference type="InterPro" id="IPR051533">
    <property type="entry name" value="WaaL-like"/>
</dbReference>
<evidence type="ECO:0000313" key="9">
    <source>
        <dbReference type="Proteomes" id="UP000290244"/>
    </source>
</evidence>
<dbReference type="RefSeq" id="WP_130602394.1">
    <property type="nucleotide sequence ID" value="NZ_CP034759.1"/>
</dbReference>
<gene>
    <name evidence="8" type="ORF">EMK97_11750</name>
</gene>
<dbReference type="Proteomes" id="UP000290244">
    <property type="component" value="Chromosome"/>
</dbReference>
<feature type="transmembrane region" description="Helical" evidence="5">
    <location>
        <begin position="338"/>
        <end position="362"/>
    </location>
</feature>
<feature type="transmembrane region" description="Helical" evidence="5">
    <location>
        <begin position="238"/>
        <end position="255"/>
    </location>
</feature>
<feature type="transmembrane region" description="Helical" evidence="5">
    <location>
        <begin position="130"/>
        <end position="152"/>
    </location>
</feature>
<dbReference type="Pfam" id="PF19358">
    <property type="entry name" value="DUF5935"/>
    <property type="match status" value="1"/>
</dbReference>
<comment type="subcellular location">
    <subcellularLocation>
        <location evidence="1">Membrane</location>
        <topology evidence="1">Multi-pass membrane protein</topology>
    </subcellularLocation>
</comment>
<feature type="domain" description="DUF5935" evidence="7">
    <location>
        <begin position="1"/>
        <end position="188"/>
    </location>
</feature>
<dbReference type="PANTHER" id="PTHR37422">
    <property type="entry name" value="TEICHURONIC ACID BIOSYNTHESIS PROTEIN TUAE"/>
    <property type="match status" value="1"/>
</dbReference>
<dbReference type="AlphaFoldDB" id="A0A4P6P7W1"/>
<evidence type="ECO:0000313" key="8">
    <source>
        <dbReference type="EMBL" id="QBG36339.1"/>
    </source>
</evidence>
<feature type="transmembrane region" description="Helical" evidence="5">
    <location>
        <begin position="172"/>
        <end position="188"/>
    </location>
</feature>
<dbReference type="EMBL" id="CP034759">
    <property type="protein sequence ID" value="QBG36339.1"/>
    <property type="molecule type" value="Genomic_DNA"/>
</dbReference>
<evidence type="ECO:0000256" key="1">
    <source>
        <dbReference type="ARBA" id="ARBA00004141"/>
    </source>
</evidence>
<dbReference type="GO" id="GO:0016020">
    <property type="term" value="C:membrane"/>
    <property type="evidence" value="ECO:0007669"/>
    <property type="project" value="UniProtKB-SubCell"/>
</dbReference>
<dbReference type="Pfam" id="PF04932">
    <property type="entry name" value="Wzy_C"/>
    <property type="match status" value="1"/>
</dbReference>
<evidence type="ECO:0000256" key="4">
    <source>
        <dbReference type="ARBA" id="ARBA00023136"/>
    </source>
</evidence>
<dbReference type="InterPro" id="IPR017528">
    <property type="entry name" value="CHP03097O-antigen_lig-rel"/>
</dbReference>
<feature type="domain" description="O-antigen ligase-related" evidence="6">
    <location>
        <begin position="203"/>
        <end position="355"/>
    </location>
</feature>
<feature type="transmembrane region" description="Helical" evidence="5">
    <location>
        <begin position="21"/>
        <end position="41"/>
    </location>
</feature>
<proteinExistence type="predicted"/>